<feature type="transmembrane region" description="Helical" evidence="1">
    <location>
        <begin position="202"/>
        <end position="229"/>
    </location>
</feature>
<dbReference type="HOGENOM" id="CLU_041268_2_0_5"/>
<feature type="transmembrane region" description="Helical" evidence="1">
    <location>
        <begin position="45"/>
        <end position="63"/>
    </location>
</feature>
<accession>D5RPB0</accession>
<feature type="transmembrane region" description="Helical" evidence="1">
    <location>
        <begin position="146"/>
        <end position="164"/>
    </location>
</feature>
<feature type="transmembrane region" description="Helical" evidence="1">
    <location>
        <begin position="170"/>
        <end position="190"/>
    </location>
</feature>
<feature type="transmembrane region" description="Helical" evidence="1">
    <location>
        <begin position="95"/>
        <end position="113"/>
    </location>
</feature>
<feature type="transmembrane region" description="Helical" evidence="1">
    <location>
        <begin position="356"/>
        <end position="384"/>
    </location>
</feature>
<gene>
    <name evidence="2" type="ORF">HMPREF0731_2921</name>
</gene>
<proteinExistence type="predicted"/>
<dbReference type="GO" id="GO:0005886">
    <property type="term" value="C:plasma membrane"/>
    <property type="evidence" value="ECO:0007669"/>
    <property type="project" value="TreeGrafter"/>
</dbReference>
<dbReference type="OrthoDB" id="9792424at2"/>
<organism evidence="2 3">
    <name type="scientific">Pseudoroseomonas cervicalis ATCC 49957</name>
    <dbReference type="NCBI Taxonomy" id="525371"/>
    <lineage>
        <taxon>Bacteria</taxon>
        <taxon>Pseudomonadati</taxon>
        <taxon>Pseudomonadota</taxon>
        <taxon>Alphaproteobacteria</taxon>
        <taxon>Acetobacterales</taxon>
        <taxon>Roseomonadaceae</taxon>
        <taxon>Roseomonas</taxon>
    </lineage>
</organism>
<keyword evidence="1" id="KW-0812">Transmembrane</keyword>
<dbReference type="Proteomes" id="UP000005324">
    <property type="component" value="Unassembled WGS sequence"/>
</dbReference>
<feature type="transmembrane region" description="Helical" evidence="1">
    <location>
        <begin position="12"/>
        <end position="33"/>
    </location>
</feature>
<feature type="transmembrane region" description="Helical" evidence="1">
    <location>
        <begin position="249"/>
        <end position="279"/>
    </location>
</feature>
<sequence length="391" mass="39690">MTDTPQPGLLQPILAGVLAAVVGFASSFTIVLAGFHAMGATPAQAASGLLALCVMQGLVAPLLSWRLRMPIITAWSTPGAALLVATGLPEGGFPVAVGAFLLAALLIILAGLWKPFGRFVSSIPPSLANAMLAGILLEICLAPMRAVGAMPMLALPVILAWALAWRFARLWAVPCAVLVAAVLILLATPLPQGALADLAPRLEWVTPAFTVSAAISIALPLFLVTMASQNVPGLAVLQANGYRPAPGPIFTATGIASLLIAPFGAHSLNLAAITAALCAGRDSHPDPARRWVAAVSGGACYVLLGLGASFAVAFIAASPPLLIQTVAGLALLATLGGALTAALAEERQRLPAVITFATTASGLALFGIGAAFWGLLGGVALMILERAKIRL</sequence>
<dbReference type="InterPro" id="IPR004711">
    <property type="entry name" value="Benzoate_Transporter"/>
</dbReference>
<comment type="caution">
    <text evidence="2">The sequence shown here is derived from an EMBL/GenBank/DDBJ whole genome shotgun (WGS) entry which is preliminary data.</text>
</comment>
<evidence type="ECO:0000313" key="3">
    <source>
        <dbReference type="Proteomes" id="UP000005324"/>
    </source>
</evidence>
<feature type="transmembrane region" description="Helical" evidence="1">
    <location>
        <begin position="291"/>
        <end position="315"/>
    </location>
</feature>
<keyword evidence="1" id="KW-0472">Membrane</keyword>
<dbReference type="PANTHER" id="PTHR30199">
    <property type="entry name" value="MFS FAMILY TRANSPORTER, PREDICTED SUBSTRATE BENZOATE"/>
    <property type="match status" value="1"/>
</dbReference>
<dbReference type="NCBIfam" id="TIGR00843">
    <property type="entry name" value="benE"/>
    <property type="match status" value="1"/>
</dbReference>
<dbReference type="RefSeq" id="WP_007001952.1">
    <property type="nucleotide sequence ID" value="NZ_GG770777.1"/>
</dbReference>
<keyword evidence="3" id="KW-1185">Reference proteome</keyword>
<dbReference type="PANTHER" id="PTHR30199:SF0">
    <property type="entry name" value="INNER MEMBRANE PROTEIN YDCO"/>
    <property type="match status" value="1"/>
</dbReference>
<name>D5RPB0_9PROT</name>
<feature type="transmembrane region" description="Helical" evidence="1">
    <location>
        <begin position="321"/>
        <end position="344"/>
    </location>
</feature>
<dbReference type="AlphaFoldDB" id="D5RPB0"/>
<dbReference type="Pfam" id="PF03594">
    <property type="entry name" value="BenE"/>
    <property type="match status" value="1"/>
</dbReference>
<reference evidence="2 3" key="1">
    <citation type="submission" date="2010-04" db="EMBL/GenBank/DDBJ databases">
        <authorList>
            <person name="Qin X."/>
            <person name="Bachman B."/>
            <person name="Battles P."/>
            <person name="Bell A."/>
            <person name="Bess C."/>
            <person name="Bickham C."/>
            <person name="Chaboub L."/>
            <person name="Chen D."/>
            <person name="Coyle M."/>
            <person name="Deiros D.R."/>
            <person name="Dinh H."/>
            <person name="Forbes L."/>
            <person name="Fowler G."/>
            <person name="Francisco L."/>
            <person name="Fu Q."/>
            <person name="Gubbala S."/>
            <person name="Hale W."/>
            <person name="Han Y."/>
            <person name="Hemphill L."/>
            <person name="Highlander S.K."/>
            <person name="Hirani K."/>
            <person name="Hogues M."/>
            <person name="Jackson L."/>
            <person name="Jakkamsetti A."/>
            <person name="Javaid M."/>
            <person name="Jiang H."/>
            <person name="Korchina V."/>
            <person name="Kovar C."/>
            <person name="Lara F."/>
            <person name="Lee S."/>
            <person name="Mata R."/>
            <person name="Mathew T."/>
            <person name="Moen C."/>
            <person name="Morales K."/>
            <person name="Munidasa M."/>
            <person name="Nazareth L."/>
            <person name="Ngo R."/>
            <person name="Nguyen L."/>
            <person name="Okwuonu G."/>
            <person name="Ongeri F."/>
            <person name="Patil S."/>
            <person name="Petrosino J."/>
            <person name="Pham C."/>
            <person name="Pham P."/>
            <person name="Pu L.-L."/>
            <person name="Puazo M."/>
            <person name="Raj R."/>
            <person name="Reid J."/>
            <person name="Rouhana J."/>
            <person name="Saada N."/>
            <person name="Shang Y."/>
            <person name="Simmons D."/>
            <person name="Thornton R."/>
            <person name="Warren J."/>
            <person name="Weissenberger G."/>
            <person name="Zhang J."/>
            <person name="Zhang L."/>
            <person name="Zhou C."/>
            <person name="Zhu D."/>
            <person name="Muzny D."/>
            <person name="Worley K."/>
            <person name="Gibbs R."/>
        </authorList>
    </citation>
    <scope>NUCLEOTIDE SEQUENCE [LARGE SCALE GENOMIC DNA]</scope>
    <source>
        <strain evidence="2 3">ATCC 49957</strain>
    </source>
</reference>
<keyword evidence="1" id="KW-1133">Transmembrane helix</keyword>
<protein>
    <submittedName>
        <fullName evidence="2">Benzoate transporter</fullName>
    </submittedName>
</protein>
<dbReference type="GO" id="GO:0042925">
    <property type="term" value="F:benzoate transmembrane transporter activity"/>
    <property type="evidence" value="ECO:0007669"/>
    <property type="project" value="InterPro"/>
</dbReference>
<evidence type="ECO:0000313" key="2">
    <source>
        <dbReference type="EMBL" id="EFH10862.1"/>
    </source>
</evidence>
<evidence type="ECO:0000256" key="1">
    <source>
        <dbReference type="SAM" id="Phobius"/>
    </source>
</evidence>
<dbReference type="EMBL" id="ADVL01000624">
    <property type="protein sequence ID" value="EFH10862.1"/>
    <property type="molecule type" value="Genomic_DNA"/>
</dbReference>